<evidence type="ECO:0000256" key="7">
    <source>
        <dbReference type="ARBA" id="ARBA00022741"/>
    </source>
</evidence>
<dbReference type="GO" id="GO:0005524">
    <property type="term" value="F:ATP binding"/>
    <property type="evidence" value="ECO:0007669"/>
    <property type="project" value="UniProtKB-KW"/>
</dbReference>
<comment type="catalytic activity">
    <reaction evidence="1">
        <text>ATP + protein L-histidine = ADP + protein N-phospho-L-histidine.</text>
        <dbReference type="EC" id="2.7.13.3"/>
    </reaction>
</comment>
<evidence type="ECO:0000256" key="12">
    <source>
        <dbReference type="ARBA" id="ARBA00023136"/>
    </source>
</evidence>
<dbReference type="InterPro" id="IPR036890">
    <property type="entry name" value="HATPase_C_sf"/>
</dbReference>
<evidence type="ECO:0000313" key="17">
    <source>
        <dbReference type="Proteomes" id="UP000269998"/>
    </source>
</evidence>
<keyword evidence="12 13" id="KW-0472">Membrane</keyword>
<dbReference type="InterPro" id="IPR038318">
    <property type="entry name" value="KdpD_sf"/>
</dbReference>
<accession>A0A3S4BJP5</accession>
<dbReference type="InterPro" id="IPR025201">
    <property type="entry name" value="KdpD_TM"/>
</dbReference>
<dbReference type="InterPro" id="IPR011712">
    <property type="entry name" value="Sig_transdc_His_kin_sub3_dim/P"/>
</dbReference>
<dbReference type="Gene3D" id="3.30.565.10">
    <property type="entry name" value="Histidine kinase-like ATPase, C-terminal domain"/>
    <property type="match status" value="1"/>
</dbReference>
<evidence type="ECO:0000256" key="5">
    <source>
        <dbReference type="ARBA" id="ARBA00022679"/>
    </source>
</evidence>
<dbReference type="PANTHER" id="PTHR24421:SF10">
    <property type="entry name" value="NITRATE_NITRITE SENSOR PROTEIN NARQ"/>
    <property type="match status" value="1"/>
</dbReference>
<protein>
    <recommendedName>
        <fullName evidence="3">histidine kinase</fullName>
        <ecNumber evidence="3">2.7.13.3</ecNumber>
    </recommendedName>
</protein>
<keyword evidence="9" id="KW-0067">ATP-binding</keyword>
<evidence type="ECO:0000313" key="16">
    <source>
        <dbReference type="EMBL" id="VDM91159.1"/>
    </source>
</evidence>
<keyword evidence="10 13" id="KW-1133">Transmembrane helix</keyword>
<sequence length="518" mass="53863">MTKASPLLRVGWGPWLSRTPPPRSLGVAVAAGLIAVQTAVLLLLKKLASDNAFGAVYLIGVLVIATGWGPGLTLAMAALSAIAYSGFRNWPEHGVVMSQLQDWVVLVVYVVVALVAHALAGTARKRAADAAKRRQESEASGAALGDLAGRQAALRRIATLVARGAPASEIFPAVAEELAHCLGVTDTSLWRYESDDTATLVAAYEGTGHAERKPVGTRWPVRGDNIVAKVARTGGPARLDDDQTATGDIPALVRGLGLRAGVGTPIIVERRLWGAAVVGSRQVMSLPPDTEERVAEFTELVATAIANAEAHSALKASRARIVTAADDARRRLERDLHDGAQQRLVSLAVQLRLIEAEVPPELGSVKGRIARVVAELAAASADLQEIARGIHPAIVSSGGLGPALKSLARRCPIPVTLNLAIEERLSESTEIAAYYVVAEALTNAARHAHASGVDIDAKAQGSDLVLSIRDDGAGGADSSQGSGLLGLIDRVEAIGGHLRVLSPPGAGTTLQVVIPISA</sequence>
<feature type="transmembrane region" description="Helical" evidence="13">
    <location>
        <begin position="56"/>
        <end position="83"/>
    </location>
</feature>
<keyword evidence="4" id="KW-0597">Phosphoprotein</keyword>
<dbReference type="SMART" id="SM00387">
    <property type="entry name" value="HATPase_c"/>
    <property type="match status" value="1"/>
</dbReference>
<dbReference type="Gene3D" id="1.20.120.620">
    <property type="entry name" value="Backbone structure of the membrane domain of e. Coli histidine kinase receptor kdpd"/>
    <property type="match status" value="1"/>
</dbReference>
<keyword evidence="5 16" id="KW-0808">Transferase</keyword>
<dbReference type="Pfam" id="PF01590">
    <property type="entry name" value="GAF"/>
    <property type="match status" value="1"/>
</dbReference>
<keyword evidence="11" id="KW-0902">Two-component regulatory system</keyword>
<dbReference type="SUPFAM" id="SSF55781">
    <property type="entry name" value="GAF domain-like"/>
    <property type="match status" value="1"/>
</dbReference>
<dbReference type="EMBL" id="LR130759">
    <property type="protein sequence ID" value="VDM91159.1"/>
    <property type="molecule type" value="Genomic_DNA"/>
</dbReference>
<reference evidence="17" key="1">
    <citation type="submission" date="2018-02" db="EMBL/GenBank/DDBJ databases">
        <authorList>
            <person name="Seth-Smith MB H."/>
            <person name="Seth-Smith H."/>
        </authorList>
    </citation>
    <scope>NUCLEOTIDE SEQUENCE [LARGE SCALE GENOMIC DNA]</scope>
</reference>
<dbReference type="GO" id="GO:0016020">
    <property type="term" value="C:membrane"/>
    <property type="evidence" value="ECO:0007669"/>
    <property type="project" value="UniProtKB-SubCell"/>
</dbReference>
<evidence type="ECO:0000256" key="13">
    <source>
        <dbReference type="SAM" id="Phobius"/>
    </source>
</evidence>
<dbReference type="Gene3D" id="3.30.450.40">
    <property type="match status" value="1"/>
</dbReference>
<gene>
    <name evidence="16" type="primary">nreB_3</name>
    <name evidence="16" type="ORF">MB901379_04776</name>
</gene>
<dbReference type="GO" id="GO:0046983">
    <property type="term" value="F:protein dimerization activity"/>
    <property type="evidence" value="ECO:0007669"/>
    <property type="project" value="InterPro"/>
</dbReference>
<keyword evidence="7" id="KW-0547">Nucleotide-binding</keyword>
<dbReference type="Gene3D" id="1.20.5.1930">
    <property type="match status" value="1"/>
</dbReference>
<dbReference type="InterPro" id="IPR003594">
    <property type="entry name" value="HATPase_dom"/>
</dbReference>
<dbReference type="EC" id="2.7.13.3" evidence="3"/>
<evidence type="ECO:0000256" key="8">
    <source>
        <dbReference type="ARBA" id="ARBA00022777"/>
    </source>
</evidence>
<keyword evidence="8 16" id="KW-0418">Kinase</keyword>
<keyword evidence="17" id="KW-1185">Reference proteome</keyword>
<name>A0A3S4BJP5_9MYCO</name>
<evidence type="ECO:0000256" key="9">
    <source>
        <dbReference type="ARBA" id="ARBA00022840"/>
    </source>
</evidence>
<feature type="transmembrane region" description="Helical" evidence="13">
    <location>
        <begin position="25"/>
        <end position="44"/>
    </location>
</feature>
<keyword evidence="6 13" id="KW-0812">Transmembrane</keyword>
<evidence type="ECO:0000256" key="1">
    <source>
        <dbReference type="ARBA" id="ARBA00000085"/>
    </source>
</evidence>
<dbReference type="RefSeq" id="WP_232021944.1">
    <property type="nucleotide sequence ID" value="NZ_CBCSKE010000035.1"/>
</dbReference>
<evidence type="ECO:0000259" key="15">
    <source>
        <dbReference type="SMART" id="SM00387"/>
    </source>
</evidence>
<dbReference type="Pfam" id="PF02518">
    <property type="entry name" value="HATPase_c"/>
    <property type="match status" value="1"/>
</dbReference>
<dbReference type="Pfam" id="PF13493">
    <property type="entry name" value="DUF4118"/>
    <property type="match status" value="1"/>
</dbReference>
<evidence type="ECO:0000256" key="4">
    <source>
        <dbReference type="ARBA" id="ARBA00022553"/>
    </source>
</evidence>
<evidence type="ECO:0000256" key="11">
    <source>
        <dbReference type="ARBA" id="ARBA00023012"/>
    </source>
</evidence>
<evidence type="ECO:0000256" key="10">
    <source>
        <dbReference type="ARBA" id="ARBA00022989"/>
    </source>
</evidence>
<comment type="subcellular location">
    <subcellularLocation>
        <location evidence="2">Membrane</location>
        <topology evidence="2">Multi-pass membrane protein</topology>
    </subcellularLocation>
</comment>
<dbReference type="Proteomes" id="UP000269998">
    <property type="component" value="Chromosome"/>
</dbReference>
<dbReference type="SUPFAM" id="SSF55874">
    <property type="entry name" value="ATPase domain of HSP90 chaperone/DNA topoisomerase II/histidine kinase"/>
    <property type="match status" value="1"/>
</dbReference>
<dbReference type="Pfam" id="PF07730">
    <property type="entry name" value="HisKA_3"/>
    <property type="match status" value="1"/>
</dbReference>
<evidence type="ECO:0000256" key="6">
    <source>
        <dbReference type="ARBA" id="ARBA00022692"/>
    </source>
</evidence>
<feature type="transmembrane region" description="Helical" evidence="13">
    <location>
        <begin position="103"/>
        <end position="123"/>
    </location>
</feature>
<dbReference type="InterPro" id="IPR050482">
    <property type="entry name" value="Sensor_HK_TwoCompSys"/>
</dbReference>
<dbReference type="AlphaFoldDB" id="A0A3S4BJP5"/>
<evidence type="ECO:0000256" key="3">
    <source>
        <dbReference type="ARBA" id="ARBA00012438"/>
    </source>
</evidence>
<dbReference type="InterPro" id="IPR003018">
    <property type="entry name" value="GAF"/>
</dbReference>
<evidence type="ECO:0000256" key="2">
    <source>
        <dbReference type="ARBA" id="ARBA00004141"/>
    </source>
</evidence>
<dbReference type="InterPro" id="IPR029016">
    <property type="entry name" value="GAF-like_dom_sf"/>
</dbReference>
<proteinExistence type="predicted"/>
<evidence type="ECO:0000259" key="14">
    <source>
        <dbReference type="SMART" id="SM00065"/>
    </source>
</evidence>
<dbReference type="GO" id="GO:0000155">
    <property type="term" value="F:phosphorelay sensor kinase activity"/>
    <property type="evidence" value="ECO:0007669"/>
    <property type="project" value="InterPro"/>
</dbReference>
<organism evidence="16 17">
    <name type="scientific">Mycobacterium basiliense</name>
    <dbReference type="NCBI Taxonomy" id="2094119"/>
    <lineage>
        <taxon>Bacteria</taxon>
        <taxon>Bacillati</taxon>
        <taxon>Actinomycetota</taxon>
        <taxon>Actinomycetes</taxon>
        <taxon>Mycobacteriales</taxon>
        <taxon>Mycobacteriaceae</taxon>
        <taxon>Mycobacterium</taxon>
    </lineage>
</organism>
<dbReference type="SMART" id="SM00065">
    <property type="entry name" value="GAF"/>
    <property type="match status" value="1"/>
</dbReference>
<dbReference type="PANTHER" id="PTHR24421">
    <property type="entry name" value="NITRATE/NITRITE SENSOR PROTEIN NARX-RELATED"/>
    <property type="match status" value="1"/>
</dbReference>
<dbReference type="CDD" id="cd16917">
    <property type="entry name" value="HATPase_UhpB-NarQ-NarX-like"/>
    <property type="match status" value="1"/>
</dbReference>
<dbReference type="KEGG" id="mbai:MB901379_04776"/>
<feature type="domain" description="GAF" evidence="14">
    <location>
        <begin position="166"/>
        <end position="315"/>
    </location>
</feature>
<feature type="domain" description="Histidine kinase/HSP90-like ATPase" evidence="15">
    <location>
        <begin position="428"/>
        <end position="518"/>
    </location>
</feature>